<sequence>MLKAQPILSLCHSECKKLFEVELVIALHELIAANSSSFQSAPFPLADTWSLLTGYVTPELNDDPKFIQSALIVRCRCNYIRTRTAWNHILDWYKTLPEVVRGYRLFPDGSYTRISSPYVPQRTSVIADALHNIPIVKNLTFGSLRLVRSISFTMVVNMSV</sequence>
<dbReference type="RefSeq" id="WP_413270827.1">
    <property type="nucleotide sequence ID" value="NZ_JBHFNQ010000100.1"/>
</dbReference>
<gene>
    <name evidence="2" type="ORF">ACE1CC_12835</name>
</gene>
<name>A0ABV4X4M3_9CYAN</name>
<organism evidence="2 3">
    <name type="scientific">Floridaenema aerugineum BLCC-F46</name>
    <dbReference type="NCBI Taxonomy" id="3153654"/>
    <lineage>
        <taxon>Bacteria</taxon>
        <taxon>Bacillati</taxon>
        <taxon>Cyanobacteriota</taxon>
        <taxon>Cyanophyceae</taxon>
        <taxon>Oscillatoriophycideae</taxon>
        <taxon>Aerosakkonematales</taxon>
        <taxon>Aerosakkonemataceae</taxon>
        <taxon>Floridanema</taxon>
        <taxon>Floridanema aerugineum</taxon>
    </lineage>
</organism>
<proteinExistence type="predicted"/>
<protein>
    <recommendedName>
        <fullName evidence="1">pPIWI-RE three-gene island domain-containing protein</fullName>
    </recommendedName>
</protein>
<dbReference type="EMBL" id="JBHFNQ010000100">
    <property type="protein sequence ID" value="MFB2877732.1"/>
    <property type="molecule type" value="Genomic_DNA"/>
</dbReference>
<dbReference type="Pfam" id="PF18155">
    <property type="entry name" value="pPIWI_RE_Z"/>
    <property type="match status" value="1"/>
</dbReference>
<evidence type="ECO:0000313" key="3">
    <source>
        <dbReference type="Proteomes" id="UP001576774"/>
    </source>
</evidence>
<keyword evidence="3" id="KW-1185">Reference proteome</keyword>
<comment type="caution">
    <text evidence="2">The sequence shown here is derived from an EMBL/GenBank/DDBJ whole genome shotgun (WGS) entry which is preliminary data.</text>
</comment>
<feature type="domain" description="pPIWI-RE three-gene island" evidence="1">
    <location>
        <begin position="17"/>
        <end position="134"/>
    </location>
</feature>
<dbReference type="InterPro" id="IPR055254">
    <property type="entry name" value="pPIWI_RE_Z"/>
</dbReference>
<reference evidence="2 3" key="1">
    <citation type="submission" date="2024-09" db="EMBL/GenBank/DDBJ databases">
        <title>Floridaenema gen nov. (Aerosakkonemataceae, Aerosakkonematales ord. nov., Cyanobacteria) from benthic tropical and subtropical fresh waters, with the description of four new species.</title>
        <authorList>
            <person name="Moretto J.A."/>
            <person name="Berthold D.E."/>
            <person name="Lefler F.W."/>
            <person name="Huang I.-S."/>
            <person name="Laughinghouse H. IV."/>
        </authorList>
    </citation>
    <scope>NUCLEOTIDE SEQUENCE [LARGE SCALE GENOMIC DNA]</scope>
    <source>
        <strain evidence="2 3">BLCC-F46</strain>
    </source>
</reference>
<evidence type="ECO:0000259" key="1">
    <source>
        <dbReference type="Pfam" id="PF18155"/>
    </source>
</evidence>
<accession>A0ABV4X4M3</accession>
<dbReference type="Proteomes" id="UP001576774">
    <property type="component" value="Unassembled WGS sequence"/>
</dbReference>
<evidence type="ECO:0000313" key="2">
    <source>
        <dbReference type="EMBL" id="MFB2877732.1"/>
    </source>
</evidence>